<dbReference type="Gene3D" id="3.30.470.30">
    <property type="entry name" value="DNA ligase/mRNA capping enzyme"/>
    <property type="match status" value="1"/>
</dbReference>
<dbReference type="GO" id="GO:0005524">
    <property type="term" value="F:ATP binding"/>
    <property type="evidence" value="ECO:0007669"/>
    <property type="project" value="UniProtKB-UniRule"/>
</dbReference>
<sequence>MKFLELSQYFQMLESTTSRLEMSSILMQMFSKATNEDIDKMVYLTLGEILPPFKGIEMGVSEKLMIEALSKACGVRASQVESLYKSKGDMGETAFELVNWEGKGLSVKQVYDELLDIATTRGTKDKVLRIMSLLKGLSNLEAKYVARIIMGRLRLGVGDATIIEALTSLAGSKDYKGDIERAYNLCSDLGLVAKVLVQKGIEGVRNFKVQVGYPIRMALAERVASAEEIIKRMGRCAVEAKYDGFRLQVHKKGKDIEIYSRNLERMTEMFPDLKQAIWENIKQDEVIIEGEAITYNEETGEFYPFQITIQRKRKYGVYEYAKEYPLKLFVFDLLYIEGEDYTQKPFIERRKKLEEILPENSVLLKSEMFITDSAKEIEKFFEDVVARGLEGIIAKRLDAPYTAGSRNFNWIKLKRSYRGSLADTIDVVIVGYFYGKGARAKLGIGALLTAVYDPKTDTFKTISKVGSGFTEDEWIRLKNMLDQIKLPHRHARVDSLLDADVWVEPKYVITLTADEITRSPLHTAGRTMEEPGFALRFPRAVGFIRTDKKPEDANTVEEIINMYRMQKKISVD</sequence>
<keyword evidence="12 14" id="KW-0131">Cell cycle</keyword>
<dbReference type="EC" id="6.5.1.1" evidence="14"/>
<dbReference type="OrthoDB" id="9802472at2"/>
<dbReference type="PROSITE" id="PS50160">
    <property type="entry name" value="DNA_LIGASE_A3"/>
    <property type="match status" value="1"/>
</dbReference>
<keyword evidence="10 14" id="KW-0233">DNA recombination</keyword>
<evidence type="ECO:0000256" key="14">
    <source>
        <dbReference type="HAMAP-Rule" id="MF_00407"/>
    </source>
</evidence>
<dbReference type="GO" id="GO:0051301">
    <property type="term" value="P:cell division"/>
    <property type="evidence" value="ECO:0007669"/>
    <property type="project" value="UniProtKB-KW"/>
</dbReference>
<dbReference type="CDD" id="cd07969">
    <property type="entry name" value="OBF_DNA_ligase_I"/>
    <property type="match status" value="1"/>
</dbReference>
<evidence type="ECO:0000256" key="7">
    <source>
        <dbReference type="ARBA" id="ARBA00022763"/>
    </source>
</evidence>
<dbReference type="GO" id="GO:0003677">
    <property type="term" value="F:DNA binding"/>
    <property type="evidence" value="ECO:0007669"/>
    <property type="project" value="InterPro"/>
</dbReference>
<dbReference type="PANTHER" id="PTHR45674">
    <property type="entry name" value="DNA LIGASE 1/3 FAMILY MEMBER"/>
    <property type="match status" value="1"/>
</dbReference>
<evidence type="ECO:0000256" key="2">
    <source>
        <dbReference type="ARBA" id="ARBA00022598"/>
    </source>
</evidence>
<comment type="function">
    <text evidence="14">DNA ligase that seals nicks in double-stranded DNA during DNA replication, DNA recombination and DNA repair.</text>
</comment>
<dbReference type="SUPFAM" id="SSF117018">
    <property type="entry name" value="ATP-dependent DNA ligase DNA-binding domain"/>
    <property type="match status" value="1"/>
</dbReference>
<feature type="binding site" evidence="14">
    <location>
        <position position="246"/>
    </location>
    <ligand>
        <name>ATP</name>
        <dbReference type="ChEBI" id="CHEBI:30616"/>
    </ligand>
</feature>
<evidence type="ECO:0000256" key="15">
    <source>
        <dbReference type="RuleBase" id="RU004196"/>
    </source>
</evidence>
<dbReference type="InterPro" id="IPR012309">
    <property type="entry name" value="DNA_ligase_ATP-dep_C"/>
</dbReference>
<evidence type="ECO:0000256" key="1">
    <source>
        <dbReference type="ARBA" id="ARBA00007572"/>
    </source>
</evidence>
<feature type="binding site" evidence="14">
    <location>
        <position position="239"/>
    </location>
    <ligand>
        <name>ATP</name>
        <dbReference type="ChEBI" id="CHEBI:30616"/>
    </ligand>
</feature>
<dbReference type="GO" id="GO:0006310">
    <property type="term" value="P:DNA recombination"/>
    <property type="evidence" value="ECO:0007669"/>
    <property type="project" value="UniProtKB-UniRule"/>
</dbReference>
<dbReference type="GO" id="GO:0006273">
    <property type="term" value="P:lagging strand elongation"/>
    <property type="evidence" value="ECO:0007669"/>
    <property type="project" value="TreeGrafter"/>
</dbReference>
<dbReference type="Pfam" id="PF04675">
    <property type="entry name" value="DNA_ligase_A_N"/>
    <property type="match status" value="1"/>
</dbReference>
<dbReference type="InterPro" id="IPR050191">
    <property type="entry name" value="ATP-dep_DNA_ligase"/>
</dbReference>
<feature type="domain" description="ATP-dependent DNA ligase family profile" evidence="16">
    <location>
        <begin position="319"/>
        <end position="453"/>
    </location>
</feature>
<dbReference type="InterPro" id="IPR012340">
    <property type="entry name" value="NA-bd_OB-fold"/>
</dbReference>
<evidence type="ECO:0000256" key="13">
    <source>
        <dbReference type="ARBA" id="ARBA00034003"/>
    </source>
</evidence>
<comment type="cofactor">
    <cofactor evidence="14">
        <name>Mg(2+)</name>
        <dbReference type="ChEBI" id="CHEBI:18420"/>
    </cofactor>
</comment>
<feature type="binding site" evidence="14">
    <location>
        <position position="406"/>
    </location>
    <ligand>
        <name>ATP</name>
        <dbReference type="ChEBI" id="CHEBI:30616"/>
    </ligand>
</feature>
<dbReference type="Pfam" id="PF04679">
    <property type="entry name" value="DNA_ligase_A_C"/>
    <property type="match status" value="1"/>
</dbReference>
<evidence type="ECO:0000256" key="9">
    <source>
        <dbReference type="ARBA" id="ARBA00022842"/>
    </source>
</evidence>
<evidence type="ECO:0000256" key="12">
    <source>
        <dbReference type="ARBA" id="ARBA00023306"/>
    </source>
</evidence>
<feature type="binding site" evidence="14">
    <location>
        <position position="331"/>
    </location>
    <ligand>
        <name>ATP</name>
        <dbReference type="ChEBI" id="CHEBI:30616"/>
    </ligand>
</feature>
<keyword evidence="8 14" id="KW-0067">ATP-binding</keyword>
<dbReference type="GO" id="GO:0046872">
    <property type="term" value="F:metal ion binding"/>
    <property type="evidence" value="ECO:0007669"/>
    <property type="project" value="UniProtKB-KW"/>
</dbReference>
<feature type="binding site" evidence="14">
    <location>
        <position position="291"/>
    </location>
    <ligand>
        <name>ATP</name>
        <dbReference type="ChEBI" id="CHEBI:30616"/>
    </ligand>
</feature>
<evidence type="ECO:0000313" key="18">
    <source>
        <dbReference type="Proteomes" id="UP000218627"/>
    </source>
</evidence>
<dbReference type="PANTHER" id="PTHR45674:SF4">
    <property type="entry name" value="DNA LIGASE 1"/>
    <property type="match status" value="1"/>
</dbReference>
<keyword evidence="5 14" id="KW-0479">Metal-binding</keyword>
<feature type="binding site" evidence="14">
    <location>
        <position position="412"/>
    </location>
    <ligand>
        <name>ATP</name>
        <dbReference type="ChEBI" id="CHEBI:30616"/>
    </ligand>
</feature>
<comment type="catalytic activity">
    <reaction evidence="13 14">
        <text>ATP + (deoxyribonucleotide)n-3'-hydroxyl + 5'-phospho-(deoxyribonucleotide)m = (deoxyribonucleotide)n+m + AMP + diphosphate.</text>
        <dbReference type="EC" id="6.5.1.1"/>
    </reaction>
</comment>
<evidence type="ECO:0000256" key="8">
    <source>
        <dbReference type="ARBA" id="ARBA00022840"/>
    </source>
</evidence>
<reference evidence="18" key="1">
    <citation type="submission" date="2017-09" db="EMBL/GenBank/DDBJ databases">
        <authorList>
            <person name="Varghese N."/>
            <person name="Submissions S."/>
        </authorList>
    </citation>
    <scope>NUCLEOTIDE SEQUENCE [LARGE SCALE GENOMIC DNA]</scope>
    <source>
        <strain evidence="18">DSM 2913</strain>
    </source>
</reference>
<dbReference type="InterPro" id="IPR036599">
    <property type="entry name" value="DNA_ligase_N_sf"/>
</dbReference>
<dbReference type="RefSeq" id="WP_096602652.1">
    <property type="nucleotide sequence ID" value="NZ_OBEN01000008.1"/>
</dbReference>
<dbReference type="PROSITE" id="PS00333">
    <property type="entry name" value="DNA_LIGASE_A2"/>
    <property type="match status" value="1"/>
</dbReference>
<dbReference type="Gene3D" id="2.40.50.140">
    <property type="entry name" value="Nucleic acid-binding proteins"/>
    <property type="match status" value="1"/>
</dbReference>
<keyword evidence="9 14" id="KW-0460">Magnesium</keyword>
<keyword evidence="3 14" id="KW-0132">Cell division</keyword>
<dbReference type="Pfam" id="PF01068">
    <property type="entry name" value="DNA_ligase_A_M"/>
    <property type="match status" value="1"/>
</dbReference>
<keyword evidence="18" id="KW-1185">Reference proteome</keyword>
<dbReference type="AlphaFoldDB" id="A0A285P0P3"/>
<keyword evidence="4 14" id="KW-0235">DNA replication</keyword>
<evidence type="ECO:0000256" key="4">
    <source>
        <dbReference type="ARBA" id="ARBA00022705"/>
    </source>
</evidence>
<dbReference type="InterPro" id="IPR012310">
    <property type="entry name" value="DNA_ligase_ATP-dep_cent"/>
</dbReference>
<dbReference type="FunFam" id="3.30.470.30:FF:000012">
    <property type="entry name" value="Probable DNA ligase"/>
    <property type="match status" value="1"/>
</dbReference>
<evidence type="ECO:0000256" key="11">
    <source>
        <dbReference type="ARBA" id="ARBA00023204"/>
    </source>
</evidence>
<name>A0A285P0P3_9AQUI</name>
<evidence type="ECO:0000313" key="17">
    <source>
        <dbReference type="EMBL" id="SNZ15300.1"/>
    </source>
</evidence>
<evidence type="ECO:0000256" key="6">
    <source>
        <dbReference type="ARBA" id="ARBA00022741"/>
    </source>
</evidence>
<dbReference type="Gene3D" id="1.10.3260.10">
    <property type="entry name" value="DNA ligase, ATP-dependent, N-terminal domain"/>
    <property type="match status" value="1"/>
</dbReference>
<dbReference type="InterPro" id="IPR022865">
    <property type="entry name" value="DNA_ligae_ATP-dep_bac/arc"/>
</dbReference>
<keyword evidence="6 14" id="KW-0547">Nucleotide-binding</keyword>
<organism evidence="17 18">
    <name type="scientific">Hydrogenobacter hydrogenophilus</name>
    <dbReference type="NCBI Taxonomy" id="35835"/>
    <lineage>
        <taxon>Bacteria</taxon>
        <taxon>Pseudomonadati</taxon>
        <taxon>Aquificota</taxon>
        <taxon>Aquificia</taxon>
        <taxon>Aquificales</taxon>
        <taxon>Aquificaceae</taxon>
        <taxon>Hydrogenobacter</taxon>
    </lineage>
</organism>
<dbReference type="SUPFAM" id="SSF50249">
    <property type="entry name" value="Nucleic acid-binding proteins"/>
    <property type="match status" value="1"/>
</dbReference>
<protein>
    <recommendedName>
        <fullName evidence="14">Probable DNA ligase</fullName>
        <ecNumber evidence="14">6.5.1.1</ecNumber>
    </recommendedName>
    <alternativeName>
        <fullName evidence="14">Polydeoxyribonucleotide synthase [ATP]</fullName>
    </alternativeName>
</protein>
<keyword evidence="7 14" id="KW-0227">DNA damage</keyword>
<evidence type="ECO:0000256" key="5">
    <source>
        <dbReference type="ARBA" id="ARBA00022723"/>
    </source>
</evidence>
<evidence type="ECO:0000256" key="10">
    <source>
        <dbReference type="ARBA" id="ARBA00023172"/>
    </source>
</evidence>
<dbReference type="NCBIfam" id="TIGR00574">
    <property type="entry name" value="dnl1"/>
    <property type="match status" value="1"/>
</dbReference>
<dbReference type="InterPro" id="IPR016059">
    <property type="entry name" value="DNA_ligase_ATP-dep_CS"/>
</dbReference>
<dbReference type="GO" id="GO:0006281">
    <property type="term" value="P:DNA repair"/>
    <property type="evidence" value="ECO:0007669"/>
    <property type="project" value="UniProtKB-UniRule"/>
</dbReference>
<proteinExistence type="inferred from homology"/>
<gene>
    <name evidence="14" type="primary">lig</name>
    <name evidence="17" type="ORF">SAMN06265353_1334</name>
</gene>
<comment type="similarity">
    <text evidence="1 14 15">Belongs to the ATP-dependent DNA ligase family.</text>
</comment>
<dbReference type="CDD" id="cd07901">
    <property type="entry name" value="Adenylation_DNA_ligase_Arch_LigB"/>
    <property type="match status" value="1"/>
</dbReference>
<feature type="binding site" evidence="14">
    <location>
        <position position="261"/>
    </location>
    <ligand>
        <name>ATP</name>
        <dbReference type="ChEBI" id="CHEBI:30616"/>
    </ligand>
</feature>
<evidence type="ECO:0000256" key="3">
    <source>
        <dbReference type="ARBA" id="ARBA00022618"/>
    </source>
</evidence>
<dbReference type="InterPro" id="IPR012308">
    <property type="entry name" value="DNA_ligase_ATP-dep_N"/>
</dbReference>
<feature type="active site" description="N6-AMP-lysine intermediate" evidence="14">
    <location>
        <position position="241"/>
    </location>
</feature>
<keyword evidence="2 14" id="KW-0436">Ligase</keyword>
<dbReference type="FunFam" id="1.10.3260.10:FF:000007">
    <property type="entry name" value="DNA ligase"/>
    <property type="match status" value="1"/>
</dbReference>
<dbReference type="EMBL" id="OBEN01000008">
    <property type="protein sequence ID" value="SNZ15300.1"/>
    <property type="molecule type" value="Genomic_DNA"/>
</dbReference>
<dbReference type="HAMAP" id="MF_00407">
    <property type="entry name" value="DNA_ligase"/>
    <property type="match status" value="1"/>
</dbReference>
<dbReference type="InterPro" id="IPR000977">
    <property type="entry name" value="DNA_ligase_ATP-dep"/>
</dbReference>
<dbReference type="GO" id="GO:0003910">
    <property type="term" value="F:DNA ligase (ATP) activity"/>
    <property type="evidence" value="ECO:0007669"/>
    <property type="project" value="UniProtKB-UniRule"/>
</dbReference>
<dbReference type="Proteomes" id="UP000218627">
    <property type="component" value="Unassembled WGS sequence"/>
</dbReference>
<evidence type="ECO:0000259" key="16">
    <source>
        <dbReference type="PROSITE" id="PS50160"/>
    </source>
</evidence>
<dbReference type="SUPFAM" id="SSF56091">
    <property type="entry name" value="DNA ligase/mRNA capping enzyme, catalytic domain"/>
    <property type="match status" value="1"/>
</dbReference>
<accession>A0A285P0P3</accession>
<dbReference type="GO" id="GO:0071897">
    <property type="term" value="P:DNA biosynthetic process"/>
    <property type="evidence" value="ECO:0007669"/>
    <property type="project" value="InterPro"/>
</dbReference>
<keyword evidence="11 14" id="KW-0234">DNA repair</keyword>